<protein>
    <submittedName>
        <fullName evidence="2">DUF1365 family protein</fullName>
    </submittedName>
</protein>
<evidence type="ECO:0000313" key="2">
    <source>
        <dbReference type="EMBL" id="QGG95944.1"/>
    </source>
</evidence>
<evidence type="ECO:0000313" key="3">
    <source>
        <dbReference type="Proteomes" id="UP000334019"/>
    </source>
</evidence>
<organism evidence="2 3">
    <name type="scientific">Actinomarinicola tropica</name>
    <dbReference type="NCBI Taxonomy" id="2789776"/>
    <lineage>
        <taxon>Bacteria</taxon>
        <taxon>Bacillati</taxon>
        <taxon>Actinomycetota</taxon>
        <taxon>Acidimicrobiia</taxon>
        <taxon>Acidimicrobiales</taxon>
        <taxon>Iamiaceae</taxon>
        <taxon>Actinomarinicola</taxon>
    </lineage>
</organism>
<evidence type="ECO:0000256" key="1">
    <source>
        <dbReference type="SAM" id="MobiDB-lite"/>
    </source>
</evidence>
<gene>
    <name evidence="2" type="ORF">GH723_13020</name>
</gene>
<proteinExistence type="predicted"/>
<feature type="compositionally biased region" description="Basic residues" evidence="1">
    <location>
        <begin position="1"/>
        <end position="12"/>
    </location>
</feature>
<sequence>MELPRRRRRGRAGHPDLLDEPPPVAPHRDAAARHPQPLRRDQPRDRPLRDRVRPPGLRRARHPGPGAPGRDPGGGRHLLRRGLLELRVPRGRRAVRARRRPCDRGAGVTIQIYDSTVRHHRGRPDHRFAVRARYVVAEASDVVGSRRVPGWPGARLRRRDVFDGTDAPLDAAVRDLVDERLGRRPSGPVLVMTQPRSLGWLFNPLTVMWCLSDDGSSLDAVVLEVSNTPWHERHWYVLGGDRVQRGGDTFAKEMHVSPFMPMDLAYRCRTTVPDERLSLHLQLVTTASGERVFDAGVVGRRLDAPSSWRDRVRSALQTLRVSAGIYAHAVALRRKGATFHRHPGRAAPEVALTSRRSA</sequence>
<feature type="region of interest" description="Disordered" evidence="1">
    <location>
        <begin position="1"/>
        <end position="82"/>
    </location>
</feature>
<reference evidence="2 3" key="1">
    <citation type="submission" date="2019-11" db="EMBL/GenBank/DDBJ databases">
        <authorList>
            <person name="He Y."/>
        </authorList>
    </citation>
    <scope>NUCLEOTIDE SEQUENCE [LARGE SCALE GENOMIC DNA]</scope>
    <source>
        <strain evidence="2 3">SCSIO 58843</strain>
    </source>
</reference>
<dbReference type="Proteomes" id="UP000334019">
    <property type="component" value="Chromosome"/>
</dbReference>
<dbReference type="PANTHER" id="PTHR33973">
    <property type="entry name" value="OS07G0153300 PROTEIN"/>
    <property type="match status" value="1"/>
</dbReference>
<accession>A0A5Q2RKD8</accession>
<dbReference type="EMBL" id="CP045851">
    <property type="protein sequence ID" value="QGG95944.1"/>
    <property type="molecule type" value="Genomic_DNA"/>
</dbReference>
<dbReference type="PANTHER" id="PTHR33973:SF4">
    <property type="entry name" value="OS07G0153300 PROTEIN"/>
    <property type="match status" value="1"/>
</dbReference>
<keyword evidence="3" id="KW-1185">Reference proteome</keyword>
<dbReference type="Pfam" id="PF07103">
    <property type="entry name" value="DUF1365"/>
    <property type="match status" value="1"/>
</dbReference>
<feature type="compositionally biased region" description="Basic and acidic residues" evidence="1">
    <location>
        <begin position="26"/>
        <end position="53"/>
    </location>
</feature>
<name>A0A5Q2RKD8_9ACTN</name>
<dbReference type="InterPro" id="IPR010775">
    <property type="entry name" value="DUF1365"/>
</dbReference>
<dbReference type="AlphaFoldDB" id="A0A5Q2RKD8"/>
<dbReference type="KEGG" id="atq:GH723_13020"/>